<dbReference type="RefSeq" id="WP_096611473.1">
    <property type="nucleotide sequence ID" value="NZ_NWVD01000002.1"/>
</dbReference>
<evidence type="ECO:0000313" key="3">
    <source>
        <dbReference type="Proteomes" id="UP000218784"/>
    </source>
</evidence>
<name>A0A2A4I1I6_9SPHN</name>
<dbReference type="Proteomes" id="UP000218784">
    <property type="component" value="Unassembled WGS sequence"/>
</dbReference>
<protein>
    <recommendedName>
        <fullName evidence="1">AAA+ ATPase domain-containing protein</fullName>
    </recommendedName>
</protein>
<dbReference type="InterPro" id="IPR003593">
    <property type="entry name" value="AAA+_ATPase"/>
</dbReference>
<reference evidence="2 3" key="1">
    <citation type="submission" date="2017-09" db="EMBL/GenBank/DDBJ databases">
        <title>Sphingomonas ginsenosidimutans KACC 14949, whole genome shotgun sequence.</title>
        <authorList>
            <person name="Feng G."/>
            <person name="Zhu H."/>
        </authorList>
    </citation>
    <scope>NUCLEOTIDE SEQUENCE [LARGE SCALE GENOMIC DNA]</scope>
    <source>
        <strain evidence="2 3">KACC 14949</strain>
    </source>
</reference>
<keyword evidence="3" id="KW-1185">Reference proteome</keyword>
<evidence type="ECO:0000259" key="1">
    <source>
        <dbReference type="SMART" id="SM00382"/>
    </source>
</evidence>
<accession>A0A2A4I1I6</accession>
<gene>
    <name evidence="2" type="ORF">COA17_08015</name>
</gene>
<dbReference type="InterPro" id="IPR008868">
    <property type="entry name" value="TniB"/>
</dbReference>
<evidence type="ECO:0000313" key="2">
    <source>
        <dbReference type="EMBL" id="PCG09777.1"/>
    </source>
</evidence>
<dbReference type="AlphaFoldDB" id="A0A2A4I1I6"/>
<comment type="caution">
    <text evidence="2">The sequence shown here is derived from an EMBL/GenBank/DDBJ whole genome shotgun (WGS) entry which is preliminary data.</text>
</comment>
<sequence length="300" mass="33377">MTAYPHLSPEAASWMKRDDETRAQSIVDSRPTWFVEYPGLAPIKRTVMRTLRAKPSTRGRHILLYGHSHAGKSQLIRNCVTQFRAERGIGATSTVLPLECTSKMDEMKFYEQLINKTGAPSLRATAVAPKRTQGLTVLQNLSVCVVVLDELNTLTLTSYLRQKEFLAFMKYLTNSEEHRITFICAGTHAARSALYADREMSTRFREVHVGPVENGDDFQGVLAALERDIPLARASNLKHPSLAGLLNEMSEGLVGEVAQLLEDAALRAIDDGDEQVTQDVLARLDWTLPSQRRADTSHGS</sequence>
<feature type="domain" description="AAA+ ATPase" evidence="1">
    <location>
        <begin position="58"/>
        <end position="214"/>
    </location>
</feature>
<dbReference type="InterPro" id="IPR027417">
    <property type="entry name" value="P-loop_NTPase"/>
</dbReference>
<dbReference type="EMBL" id="NWVD01000002">
    <property type="protein sequence ID" value="PCG09777.1"/>
    <property type="molecule type" value="Genomic_DNA"/>
</dbReference>
<dbReference type="SMART" id="SM00382">
    <property type="entry name" value="AAA"/>
    <property type="match status" value="1"/>
</dbReference>
<organism evidence="2 3">
    <name type="scientific">Sphingomonas ginsenosidimutans</name>
    <dbReference type="NCBI Taxonomy" id="862134"/>
    <lineage>
        <taxon>Bacteria</taxon>
        <taxon>Pseudomonadati</taxon>
        <taxon>Pseudomonadota</taxon>
        <taxon>Alphaproteobacteria</taxon>
        <taxon>Sphingomonadales</taxon>
        <taxon>Sphingomonadaceae</taxon>
        <taxon>Sphingomonas</taxon>
    </lineage>
</organism>
<dbReference type="Pfam" id="PF05621">
    <property type="entry name" value="TniB"/>
    <property type="match status" value="1"/>
</dbReference>
<proteinExistence type="predicted"/>
<dbReference type="Gene3D" id="3.40.50.300">
    <property type="entry name" value="P-loop containing nucleotide triphosphate hydrolases"/>
    <property type="match status" value="1"/>
</dbReference>
<dbReference type="SUPFAM" id="SSF52540">
    <property type="entry name" value="P-loop containing nucleoside triphosphate hydrolases"/>
    <property type="match status" value="1"/>
</dbReference>